<gene>
    <name evidence="1" type="ORF">SAMN05192569_102849</name>
</gene>
<dbReference type="AlphaFoldDB" id="A0A1I0TH06"/>
<dbReference type="EMBL" id="FOJS01000028">
    <property type="protein sequence ID" value="SFA51049.1"/>
    <property type="molecule type" value="Genomic_DNA"/>
</dbReference>
<reference evidence="2" key="1">
    <citation type="submission" date="2016-10" db="EMBL/GenBank/DDBJ databases">
        <authorList>
            <person name="Varghese N."/>
            <person name="Submissions S."/>
        </authorList>
    </citation>
    <scope>NUCLEOTIDE SEQUENCE [LARGE SCALE GENOMIC DNA]</scope>
    <source>
        <strain evidence="2">M1</strain>
    </source>
</reference>
<name>A0A1I0TH06_9BACL</name>
<dbReference type="STRING" id="186116.SAMN05192569_102849"/>
<evidence type="ECO:0008006" key="3">
    <source>
        <dbReference type="Google" id="ProtNLM"/>
    </source>
</evidence>
<dbReference type="Proteomes" id="UP000198650">
    <property type="component" value="Unassembled WGS sequence"/>
</dbReference>
<proteinExistence type="predicted"/>
<protein>
    <recommendedName>
        <fullName evidence="3">DNA-entry nuclease</fullName>
    </recommendedName>
</protein>
<sequence length="94" mass="11314">MAQIRGREDISVDEIPVEYDRWGRMKYHPEFHHNQGKPFTESDLEYLCKFYEIDGPKSISLALGKTEHTIRTKLNQLKKRGLFEYYKNLNKHWV</sequence>
<evidence type="ECO:0000313" key="2">
    <source>
        <dbReference type="Proteomes" id="UP000198650"/>
    </source>
</evidence>
<organism evidence="1 2">
    <name type="scientific">Parageobacillus thermantarcticus</name>
    <dbReference type="NCBI Taxonomy" id="186116"/>
    <lineage>
        <taxon>Bacteria</taxon>
        <taxon>Bacillati</taxon>
        <taxon>Bacillota</taxon>
        <taxon>Bacilli</taxon>
        <taxon>Bacillales</taxon>
        <taxon>Anoxybacillaceae</taxon>
        <taxon>Parageobacillus</taxon>
    </lineage>
</organism>
<keyword evidence="2" id="KW-1185">Reference proteome</keyword>
<evidence type="ECO:0000313" key="1">
    <source>
        <dbReference type="EMBL" id="SFA51049.1"/>
    </source>
</evidence>
<accession>A0A1I0TH06</accession>
<dbReference type="RefSeq" id="WP_244151162.1">
    <property type="nucleotide sequence ID" value="NZ_FOJS01000028.1"/>
</dbReference>